<organism evidence="2 3">
    <name type="scientific">Helianthus annuus</name>
    <name type="common">Common sunflower</name>
    <dbReference type="NCBI Taxonomy" id="4232"/>
    <lineage>
        <taxon>Eukaryota</taxon>
        <taxon>Viridiplantae</taxon>
        <taxon>Streptophyta</taxon>
        <taxon>Embryophyta</taxon>
        <taxon>Tracheophyta</taxon>
        <taxon>Spermatophyta</taxon>
        <taxon>Magnoliopsida</taxon>
        <taxon>eudicotyledons</taxon>
        <taxon>Gunneridae</taxon>
        <taxon>Pentapetalae</taxon>
        <taxon>asterids</taxon>
        <taxon>campanulids</taxon>
        <taxon>Asterales</taxon>
        <taxon>Asteraceae</taxon>
        <taxon>Asteroideae</taxon>
        <taxon>Heliantheae alliance</taxon>
        <taxon>Heliantheae</taxon>
        <taxon>Helianthus</taxon>
    </lineage>
</organism>
<reference evidence="2" key="1">
    <citation type="journal article" date="2017" name="Nature">
        <title>The sunflower genome provides insights into oil metabolism, flowering and Asterid evolution.</title>
        <authorList>
            <person name="Badouin H."/>
            <person name="Gouzy J."/>
            <person name="Grassa C.J."/>
            <person name="Murat F."/>
            <person name="Staton S.E."/>
            <person name="Cottret L."/>
            <person name="Lelandais-Briere C."/>
            <person name="Owens G.L."/>
            <person name="Carrere S."/>
            <person name="Mayjonade B."/>
            <person name="Legrand L."/>
            <person name="Gill N."/>
            <person name="Kane N.C."/>
            <person name="Bowers J.E."/>
            <person name="Hubner S."/>
            <person name="Bellec A."/>
            <person name="Berard A."/>
            <person name="Berges H."/>
            <person name="Blanchet N."/>
            <person name="Boniface M.C."/>
            <person name="Brunel D."/>
            <person name="Catrice O."/>
            <person name="Chaidir N."/>
            <person name="Claudel C."/>
            <person name="Donnadieu C."/>
            <person name="Faraut T."/>
            <person name="Fievet G."/>
            <person name="Helmstetter N."/>
            <person name="King M."/>
            <person name="Knapp S.J."/>
            <person name="Lai Z."/>
            <person name="Le Paslier M.C."/>
            <person name="Lippi Y."/>
            <person name="Lorenzon L."/>
            <person name="Mandel J.R."/>
            <person name="Marage G."/>
            <person name="Marchand G."/>
            <person name="Marquand E."/>
            <person name="Bret-Mestries E."/>
            <person name="Morien E."/>
            <person name="Nambeesan S."/>
            <person name="Nguyen T."/>
            <person name="Pegot-Espagnet P."/>
            <person name="Pouilly N."/>
            <person name="Raftis F."/>
            <person name="Sallet E."/>
            <person name="Schiex T."/>
            <person name="Thomas J."/>
            <person name="Vandecasteele C."/>
            <person name="Vares D."/>
            <person name="Vear F."/>
            <person name="Vautrin S."/>
            <person name="Crespi M."/>
            <person name="Mangin B."/>
            <person name="Burke J.M."/>
            <person name="Salse J."/>
            <person name="Munos S."/>
            <person name="Vincourt P."/>
            <person name="Rieseberg L.H."/>
            <person name="Langlade N.B."/>
        </authorList>
    </citation>
    <scope>NUCLEOTIDE SEQUENCE</scope>
    <source>
        <tissue evidence="2">Leaves</tissue>
    </source>
</reference>
<sequence length="56" mass="6512">MGLFTACGSNKSLMIFLIIQPLHSFWAGLACSLHFPLFKFTHHLIRNFLYCHNLIF</sequence>
<keyword evidence="1" id="KW-1133">Transmembrane helix</keyword>
<gene>
    <name evidence="2" type="ORF">HanXRQr2_Chr07g0302501</name>
</gene>
<dbReference type="EMBL" id="MNCJ02000322">
    <property type="protein sequence ID" value="KAF5799259.1"/>
    <property type="molecule type" value="Genomic_DNA"/>
</dbReference>
<accession>A0A9K3IMM9</accession>
<keyword evidence="3" id="KW-1185">Reference proteome</keyword>
<proteinExistence type="predicted"/>
<evidence type="ECO:0000313" key="2">
    <source>
        <dbReference type="EMBL" id="KAF5799259.1"/>
    </source>
</evidence>
<reference evidence="2" key="2">
    <citation type="submission" date="2020-06" db="EMBL/GenBank/DDBJ databases">
        <title>Helianthus annuus Genome sequencing and assembly Release 2.</title>
        <authorList>
            <person name="Gouzy J."/>
            <person name="Langlade N."/>
            <person name="Munos S."/>
        </authorList>
    </citation>
    <scope>NUCLEOTIDE SEQUENCE</scope>
    <source>
        <tissue evidence="2">Leaves</tissue>
    </source>
</reference>
<keyword evidence="1" id="KW-0472">Membrane</keyword>
<dbReference type="Gramene" id="mRNA:HanXRQr2_Chr07g0302501">
    <property type="protein sequence ID" value="CDS:HanXRQr2_Chr07g0302501.1"/>
    <property type="gene ID" value="HanXRQr2_Chr07g0302501"/>
</dbReference>
<name>A0A9K3IMM9_HELAN</name>
<keyword evidence="1" id="KW-0812">Transmembrane</keyword>
<evidence type="ECO:0000313" key="3">
    <source>
        <dbReference type="Proteomes" id="UP000215914"/>
    </source>
</evidence>
<feature type="transmembrane region" description="Helical" evidence="1">
    <location>
        <begin position="12"/>
        <end position="38"/>
    </location>
</feature>
<protein>
    <submittedName>
        <fullName evidence="2">Uncharacterized protein</fullName>
    </submittedName>
</protein>
<evidence type="ECO:0000256" key="1">
    <source>
        <dbReference type="SAM" id="Phobius"/>
    </source>
</evidence>
<dbReference type="Proteomes" id="UP000215914">
    <property type="component" value="Unassembled WGS sequence"/>
</dbReference>
<comment type="caution">
    <text evidence="2">The sequence shown here is derived from an EMBL/GenBank/DDBJ whole genome shotgun (WGS) entry which is preliminary data.</text>
</comment>
<dbReference type="AlphaFoldDB" id="A0A9K3IMM9"/>